<dbReference type="EMBL" id="JAEKNN010000034">
    <property type="protein sequence ID" value="MBJ7609294.1"/>
    <property type="molecule type" value="Genomic_DNA"/>
</dbReference>
<organism evidence="5 6">
    <name type="scientific">Candidatus Amunia macphersoniae</name>
    <dbReference type="NCBI Taxonomy" id="3127014"/>
    <lineage>
        <taxon>Bacteria</taxon>
        <taxon>Bacillati</taxon>
        <taxon>Candidatus Dormiibacterota</taxon>
        <taxon>Candidatus Dormibacteria</taxon>
        <taxon>Candidatus Aeolococcales</taxon>
        <taxon>Candidatus Aeolococcaceae</taxon>
        <taxon>Candidatus Amunia</taxon>
    </lineage>
</organism>
<feature type="region of interest" description="Disordered" evidence="4">
    <location>
        <begin position="1"/>
        <end position="33"/>
    </location>
</feature>
<evidence type="ECO:0000313" key="5">
    <source>
        <dbReference type="EMBL" id="MBJ7609294.1"/>
    </source>
</evidence>
<name>A0A934NJE6_9BACT</name>
<feature type="binding site" evidence="2">
    <location>
        <position position="74"/>
    </location>
    <ligand>
        <name>Cu cation</name>
        <dbReference type="ChEBI" id="CHEBI:23378"/>
    </ligand>
</feature>
<dbReference type="SUPFAM" id="SSF52833">
    <property type="entry name" value="Thioredoxin-like"/>
    <property type="match status" value="1"/>
</dbReference>
<keyword evidence="2" id="KW-0186">Copper</keyword>
<evidence type="ECO:0000256" key="2">
    <source>
        <dbReference type="PIRSR" id="PIRSR603782-1"/>
    </source>
</evidence>
<sequence length="113" mass="12069">MRPPWPSASWAPSASPLDKSHPTPAPAQTQYLPPIGRQLTPAVPFVLKDQAGQSVSLASLRGQTVLLAFLDPLCKNVCPVMGQELAALEQALPPDKTPTLVIISVALIERPRT</sequence>
<feature type="disulfide bond" description="Redox-active" evidence="3">
    <location>
        <begin position="74"/>
        <end position="78"/>
    </location>
</feature>
<comment type="caution">
    <text evidence="5">The sequence shown here is derived from an EMBL/GenBank/DDBJ whole genome shotgun (WGS) entry which is preliminary data.</text>
</comment>
<gene>
    <name evidence="5" type="ORF">JF887_07665</name>
</gene>
<protein>
    <submittedName>
        <fullName evidence="5">SCO family protein</fullName>
    </submittedName>
</protein>
<dbReference type="GO" id="GO:0046872">
    <property type="term" value="F:metal ion binding"/>
    <property type="evidence" value="ECO:0007669"/>
    <property type="project" value="UniProtKB-KW"/>
</dbReference>
<feature type="compositionally biased region" description="Low complexity" evidence="4">
    <location>
        <begin position="7"/>
        <end position="16"/>
    </location>
</feature>
<proteinExistence type="inferred from homology"/>
<accession>A0A934NJE6</accession>
<evidence type="ECO:0000256" key="4">
    <source>
        <dbReference type="SAM" id="MobiDB-lite"/>
    </source>
</evidence>
<keyword evidence="2" id="KW-0479">Metal-binding</keyword>
<reference evidence="5 6" key="1">
    <citation type="submission" date="2020-10" db="EMBL/GenBank/DDBJ databases">
        <title>Ca. Dormibacterota MAGs.</title>
        <authorList>
            <person name="Montgomery K."/>
        </authorList>
    </citation>
    <scope>NUCLEOTIDE SEQUENCE [LARGE SCALE GENOMIC DNA]</scope>
    <source>
        <strain evidence="5">Mitchell_Peninsula_5</strain>
    </source>
</reference>
<keyword evidence="3" id="KW-1015">Disulfide bond</keyword>
<evidence type="ECO:0000256" key="1">
    <source>
        <dbReference type="ARBA" id="ARBA00010996"/>
    </source>
</evidence>
<dbReference type="InterPro" id="IPR036249">
    <property type="entry name" value="Thioredoxin-like_sf"/>
</dbReference>
<evidence type="ECO:0000313" key="6">
    <source>
        <dbReference type="Proteomes" id="UP000614410"/>
    </source>
</evidence>
<comment type="similarity">
    <text evidence="1">Belongs to the SCO1/2 family.</text>
</comment>
<dbReference type="InterPro" id="IPR003782">
    <property type="entry name" value="SCO1/SenC"/>
</dbReference>
<dbReference type="Proteomes" id="UP000614410">
    <property type="component" value="Unassembled WGS sequence"/>
</dbReference>
<dbReference type="AlphaFoldDB" id="A0A934NJE6"/>
<dbReference type="Pfam" id="PF02630">
    <property type="entry name" value="SCO1-SenC"/>
    <property type="match status" value="1"/>
</dbReference>
<feature type="binding site" evidence="2">
    <location>
        <position position="78"/>
    </location>
    <ligand>
        <name>Cu cation</name>
        <dbReference type="ChEBI" id="CHEBI:23378"/>
    </ligand>
</feature>
<evidence type="ECO:0000256" key="3">
    <source>
        <dbReference type="PIRSR" id="PIRSR603782-2"/>
    </source>
</evidence>
<dbReference type="Gene3D" id="3.40.30.10">
    <property type="entry name" value="Glutaredoxin"/>
    <property type="match status" value="1"/>
</dbReference>